<protein>
    <submittedName>
        <fullName evidence="2">Uncharacterized protein</fullName>
    </submittedName>
</protein>
<evidence type="ECO:0000313" key="3">
    <source>
        <dbReference type="Proteomes" id="UP000308038"/>
    </source>
</evidence>
<sequence>MIRAFAKSVLAGALVGAAPYLLFSTFFALLGLTRVEQATDIPASLLLAIAPLLVAAPIVAGGALLVGLPFTAWLTRHDRESALAYSAGGLVAGAAFAALLVFVIDVRDGYWLAGLGAASGGVTGWTWWTSARRPDAR</sequence>
<keyword evidence="3" id="KW-1185">Reference proteome</keyword>
<evidence type="ECO:0000313" key="2">
    <source>
        <dbReference type="EMBL" id="THG39821.1"/>
    </source>
</evidence>
<keyword evidence="1" id="KW-0472">Membrane</keyword>
<reference evidence="2 3" key="1">
    <citation type="submission" date="2019-04" db="EMBL/GenBank/DDBJ databases">
        <title>Microbes associate with the intestines of laboratory mice.</title>
        <authorList>
            <person name="Navarre W."/>
            <person name="Wong E."/>
            <person name="Huang K.C."/>
            <person name="Tropini C."/>
            <person name="Ng K."/>
            <person name="Yu B."/>
        </authorList>
    </citation>
    <scope>NUCLEOTIDE SEQUENCE [LARGE SCALE GENOMIC DNA]</scope>
    <source>
        <strain evidence="2 3">NM83_B4-11</strain>
    </source>
</reference>
<accession>A0ABY2QHD2</accession>
<name>A0ABY2QHD2_9SPHN</name>
<keyword evidence="1" id="KW-1133">Transmembrane helix</keyword>
<dbReference type="EMBL" id="SSTI01000006">
    <property type="protein sequence ID" value="THG39821.1"/>
    <property type="molecule type" value="Genomic_DNA"/>
</dbReference>
<proteinExistence type="predicted"/>
<comment type="caution">
    <text evidence="2">The sequence shown here is derived from an EMBL/GenBank/DDBJ whole genome shotgun (WGS) entry which is preliminary data.</text>
</comment>
<evidence type="ECO:0000256" key="1">
    <source>
        <dbReference type="SAM" id="Phobius"/>
    </source>
</evidence>
<feature type="transmembrane region" description="Helical" evidence="1">
    <location>
        <begin position="45"/>
        <end position="70"/>
    </location>
</feature>
<organism evidence="2 3">
    <name type="scientific">Sphingomonas olei</name>
    <dbReference type="NCBI Taxonomy" id="1886787"/>
    <lineage>
        <taxon>Bacteria</taxon>
        <taxon>Pseudomonadati</taxon>
        <taxon>Pseudomonadota</taxon>
        <taxon>Alphaproteobacteria</taxon>
        <taxon>Sphingomonadales</taxon>
        <taxon>Sphingomonadaceae</taxon>
        <taxon>Sphingomonas</taxon>
    </lineage>
</organism>
<feature type="transmembrane region" description="Helical" evidence="1">
    <location>
        <begin position="82"/>
        <end position="104"/>
    </location>
</feature>
<gene>
    <name evidence="2" type="ORF">E5988_09110</name>
</gene>
<feature type="transmembrane region" description="Helical" evidence="1">
    <location>
        <begin position="110"/>
        <end position="128"/>
    </location>
</feature>
<feature type="transmembrane region" description="Helical" evidence="1">
    <location>
        <begin position="9"/>
        <end position="33"/>
    </location>
</feature>
<dbReference type="RefSeq" id="WP_136451486.1">
    <property type="nucleotide sequence ID" value="NZ_SSTI01000006.1"/>
</dbReference>
<dbReference type="Proteomes" id="UP000308038">
    <property type="component" value="Unassembled WGS sequence"/>
</dbReference>
<keyword evidence="1" id="KW-0812">Transmembrane</keyword>